<organism evidence="1 2">
    <name type="scientific">Romanomermis culicivorax</name>
    <name type="common">Nematode worm</name>
    <dbReference type="NCBI Taxonomy" id="13658"/>
    <lineage>
        <taxon>Eukaryota</taxon>
        <taxon>Metazoa</taxon>
        <taxon>Ecdysozoa</taxon>
        <taxon>Nematoda</taxon>
        <taxon>Enoplea</taxon>
        <taxon>Dorylaimia</taxon>
        <taxon>Mermithida</taxon>
        <taxon>Mermithoidea</taxon>
        <taxon>Mermithidae</taxon>
        <taxon>Romanomermis</taxon>
    </lineage>
</organism>
<reference evidence="2" key="1">
    <citation type="submission" date="2022-11" db="UniProtKB">
        <authorList>
            <consortium name="WormBaseParasite"/>
        </authorList>
    </citation>
    <scope>IDENTIFICATION</scope>
</reference>
<sequence length="131" mass="15126">MTPNKKKRRPCSHFVEFRRGTFFGHSKLDIWQILVFVALWVCDTKWTTIAFVSEMSNKTAVDWASFCREVLIFRYLDKPEKLGGPGKIVEIDESKFGKCKYHRGHQVEGSWVFGGYERGSGRIIAGARSNY</sequence>
<dbReference type="WBParaSite" id="nRc.2.0.1.t00910-RA">
    <property type="protein sequence ID" value="nRc.2.0.1.t00910-RA"/>
    <property type="gene ID" value="nRc.2.0.1.g00910"/>
</dbReference>
<proteinExistence type="predicted"/>
<name>A0A915HH11_ROMCU</name>
<dbReference type="InterPro" id="IPR053164">
    <property type="entry name" value="IS1016-like_transposase"/>
</dbReference>
<dbReference type="OMA" id="ACKFIAH"/>
<accession>A0A915HH11</accession>
<dbReference type="Proteomes" id="UP000887565">
    <property type="component" value="Unplaced"/>
</dbReference>
<dbReference type="AlphaFoldDB" id="A0A915HH11"/>
<evidence type="ECO:0000313" key="1">
    <source>
        <dbReference type="Proteomes" id="UP000887565"/>
    </source>
</evidence>
<dbReference type="PANTHER" id="PTHR47163:SF2">
    <property type="entry name" value="SI:DKEY-17M8.2"/>
    <property type="match status" value="1"/>
</dbReference>
<protein>
    <submittedName>
        <fullName evidence="2">Transposase</fullName>
    </submittedName>
</protein>
<dbReference type="PANTHER" id="PTHR47163">
    <property type="entry name" value="DDE_TNP_IS1595 DOMAIN-CONTAINING PROTEIN"/>
    <property type="match status" value="1"/>
</dbReference>
<evidence type="ECO:0000313" key="2">
    <source>
        <dbReference type="WBParaSite" id="nRc.2.0.1.t00910-RA"/>
    </source>
</evidence>
<keyword evidence="1" id="KW-1185">Reference proteome</keyword>